<feature type="domain" description="BD-FAE-like" evidence="3">
    <location>
        <begin position="149"/>
        <end position="256"/>
    </location>
</feature>
<dbReference type="InterPro" id="IPR029058">
    <property type="entry name" value="AB_hydrolase_fold"/>
</dbReference>
<dbReference type="SUPFAM" id="SSF53474">
    <property type="entry name" value="alpha/beta-Hydrolases"/>
    <property type="match status" value="1"/>
</dbReference>
<proteinExistence type="predicted"/>
<evidence type="ECO:0000259" key="3">
    <source>
        <dbReference type="Pfam" id="PF20434"/>
    </source>
</evidence>
<dbReference type="AlphaFoldDB" id="A0A345NJV1"/>
<feature type="transmembrane region" description="Helical" evidence="2">
    <location>
        <begin position="67"/>
        <end position="87"/>
    </location>
</feature>
<keyword evidence="5" id="KW-1185">Reference proteome</keyword>
<dbReference type="KEGG" id="orn:DV701_03385"/>
<dbReference type="GO" id="GO:0016787">
    <property type="term" value="F:hydrolase activity"/>
    <property type="evidence" value="ECO:0007669"/>
    <property type="project" value="UniProtKB-KW"/>
</dbReference>
<organism evidence="4 5">
    <name type="scientific">Ornithinimicrobium avium</name>
    <dbReference type="NCBI Taxonomy" id="2283195"/>
    <lineage>
        <taxon>Bacteria</taxon>
        <taxon>Bacillati</taxon>
        <taxon>Actinomycetota</taxon>
        <taxon>Actinomycetes</taxon>
        <taxon>Micrococcales</taxon>
        <taxon>Ornithinimicrobiaceae</taxon>
        <taxon>Ornithinimicrobium</taxon>
    </lineage>
</organism>
<accession>A0A345NJV1</accession>
<protein>
    <submittedName>
        <fullName evidence="4">Alpha/beta hydrolase</fullName>
    </submittedName>
</protein>
<sequence>MVGALSTTLLVALFAVTALHPHRPARSTPFNLQFAISWWINEAPVIALWWLALGTGVTLVGPRDSPWWWVVVGLVVADVVLLVWLLLRARAARPALGAALIEEYGARGRPGRTPTPWWRILVLPVMSWRPDVRRIRDRRYGPAGRAHLLDVYVSRRSPTTGGPVLVYLHGGGFVMGSKRLGGRPLLERLASRGWVCVSANYRLRGASYAERLDDTRAALDWVRGHAEDLGGEPAAVFLAGGSAGAHLAATTALVGKEVRGVAIVGVVGMYGFYGQVDNSLPGGTVVADHARPDAPPFLILHGALDTLVRREDVRETAQRLAAVSRSPVVHVEMPWANHNFDFFPSLRLGAVCDAVIRFAELTLDRPGRGVGPTGPEAGSG</sequence>
<evidence type="ECO:0000313" key="4">
    <source>
        <dbReference type="EMBL" id="AXH95309.1"/>
    </source>
</evidence>
<dbReference type="Pfam" id="PF20434">
    <property type="entry name" value="BD-FAE"/>
    <property type="match status" value="1"/>
</dbReference>
<keyword evidence="2" id="KW-0812">Transmembrane</keyword>
<evidence type="ECO:0000313" key="5">
    <source>
        <dbReference type="Proteomes" id="UP000253790"/>
    </source>
</evidence>
<dbReference type="EMBL" id="CP031229">
    <property type="protein sequence ID" value="AXH95309.1"/>
    <property type="molecule type" value="Genomic_DNA"/>
</dbReference>
<dbReference type="PANTHER" id="PTHR48081">
    <property type="entry name" value="AB HYDROLASE SUPERFAMILY PROTEIN C4A8.06C"/>
    <property type="match status" value="1"/>
</dbReference>
<name>A0A345NJV1_9MICO</name>
<dbReference type="PANTHER" id="PTHR48081:SF33">
    <property type="entry name" value="KYNURENINE FORMAMIDASE"/>
    <property type="match status" value="1"/>
</dbReference>
<keyword evidence="2" id="KW-1133">Transmembrane helix</keyword>
<dbReference type="InterPro" id="IPR050300">
    <property type="entry name" value="GDXG_lipolytic_enzyme"/>
</dbReference>
<dbReference type="OrthoDB" id="9803828at2"/>
<dbReference type="Proteomes" id="UP000253790">
    <property type="component" value="Chromosome"/>
</dbReference>
<dbReference type="InterPro" id="IPR049492">
    <property type="entry name" value="BD-FAE-like_dom"/>
</dbReference>
<evidence type="ECO:0000256" key="1">
    <source>
        <dbReference type="ARBA" id="ARBA00022801"/>
    </source>
</evidence>
<dbReference type="Gene3D" id="3.40.50.1820">
    <property type="entry name" value="alpha/beta hydrolase"/>
    <property type="match status" value="1"/>
</dbReference>
<gene>
    <name evidence="4" type="ORF">DV701_03385</name>
</gene>
<reference evidence="4 5" key="1">
    <citation type="submission" date="2018-07" db="EMBL/GenBank/DDBJ databases">
        <title>Complete genome sequencing of Ornithinimicrobium sp. AMA3305.</title>
        <authorList>
            <person name="Bae J.-W."/>
        </authorList>
    </citation>
    <scope>NUCLEOTIDE SEQUENCE [LARGE SCALE GENOMIC DNA]</scope>
    <source>
        <strain evidence="4 5">AMA3305</strain>
    </source>
</reference>
<dbReference type="RefSeq" id="WP_114927074.1">
    <property type="nucleotide sequence ID" value="NZ_CP031229.1"/>
</dbReference>
<evidence type="ECO:0000256" key="2">
    <source>
        <dbReference type="SAM" id="Phobius"/>
    </source>
</evidence>
<keyword evidence="1 4" id="KW-0378">Hydrolase</keyword>
<keyword evidence="2" id="KW-0472">Membrane</keyword>